<evidence type="ECO:0000313" key="3">
    <source>
        <dbReference type="Proteomes" id="UP000612899"/>
    </source>
</evidence>
<keyword evidence="1" id="KW-1133">Transmembrane helix</keyword>
<evidence type="ECO:0000313" key="2">
    <source>
        <dbReference type="EMBL" id="GIH10045.1"/>
    </source>
</evidence>
<organism evidence="2 3">
    <name type="scientific">Rhizocola hellebori</name>
    <dbReference type="NCBI Taxonomy" id="1392758"/>
    <lineage>
        <taxon>Bacteria</taxon>
        <taxon>Bacillati</taxon>
        <taxon>Actinomycetota</taxon>
        <taxon>Actinomycetes</taxon>
        <taxon>Micromonosporales</taxon>
        <taxon>Micromonosporaceae</taxon>
        <taxon>Rhizocola</taxon>
    </lineage>
</organism>
<protein>
    <recommendedName>
        <fullName evidence="4">DUF11 domain-containing protein</fullName>
    </recommendedName>
</protein>
<keyword evidence="1" id="KW-0812">Transmembrane</keyword>
<sequence length="200" mass="20920">MPVPGAMILVALFAHISGPMMKVPAPGADHLQTATPLMGITIADDASAVVDGQPLRYQITVHNPTDTDTPITVRVTLSSVTNLQADEATIVSNAVAWKNTLAPGSTRTYTLAGVAQTPTAAPDLAATACIYLTADTPALTCATDLDLIAAPASDRTRTMAWLASIVLGLLSVIGAIWLDRKIRPELLTPDNAAHSYLEQP</sequence>
<keyword evidence="3" id="KW-1185">Reference proteome</keyword>
<comment type="caution">
    <text evidence="2">The sequence shown here is derived from an EMBL/GenBank/DDBJ whole genome shotgun (WGS) entry which is preliminary data.</text>
</comment>
<evidence type="ECO:0008006" key="4">
    <source>
        <dbReference type="Google" id="ProtNLM"/>
    </source>
</evidence>
<dbReference type="Proteomes" id="UP000612899">
    <property type="component" value="Unassembled WGS sequence"/>
</dbReference>
<name>A0A8J3VKR6_9ACTN</name>
<feature type="transmembrane region" description="Helical" evidence="1">
    <location>
        <begin position="159"/>
        <end position="178"/>
    </location>
</feature>
<gene>
    <name evidence="2" type="ORF">Rhe02_81120</name>
</gene>
<accession>A0A8J3VKR6</accession>
<dbReference type="AlphaFoldDB" id="A0A8J3VKR6"/>
<reference evidence="2" key="1">
    <citation type="submission" date="2021-01" db="EMBL/GenBank/DDBJ databases">
        <title>Whole genome shotgun sequence of Rhizocola hellebori NBRC 109834.</title>
        <authorList>
            <person name="Komaki H."/>
            <person name="Tamura T."/>
        </authorList>
    </citation>
    <scope>NUCLEOTIDE SEQUENCE</scope>
    <source>
        <strain evidence="2">NBRC 109834</strain>
    </source>
</reference>
<dbReference type="EMBL" id="BONY01000083">
    <property type="protein sequence ID" value="GIH10045.1"/>
    <property type="molecule type" value="Genomic_DNA"/>
</dbReference>
<proteinExistence type="predicted"/>
<evidence type="ECO:0000256" key="1">
    <source>
        <dbReference type="SAM" id="Phobius"/>
    </source>
</evidence>
<keyword evidence="1" id="KW-0472">Membrane</keyword>